<reference evidence="2 3" key="1">
    <citation type="submission" date="2018-10" db="EMBL/GenBank/DDBJ databases">
        <title>Natronolimnobius sp. XQ-INN 246 isolated from Inner Mongolia Autonomous Region of China.</title>
        <authorList>
            <person name="Xue Q."/>
        </authorList>
    </citation>
    <scope>NUCLEOTIDE SEQUENCE [LARGE SCALE GENOMIC DNA]</scope>
    <source>
        <strain evidence="2 3">XQ-INN 246</strain>
    </source>
</reference>
<name>A0A4S3TQL8_9EURY</name>
<evidence type="ECO:0000313" key="2">
    <source>
        <dbReference type="EMBL" id="THE65545.1"/>
    </source>
</evidence>
<dbReference type="InterPro" id="IPR006311">
    <property type="entry name" value="TAT_signal"/>
</dbReference>
<proteinExistence type="predicted"/>
<dbReference type="AlphaFoldDB" id="A0A4S3TQL8"/>
<organism evidence="2 3">
    <name type="scientific">Salinadaptatus halalkaliphilus</name>
    <dbReference type="NCBI Taxonomy" id="2419781"/>
    <lineage>
        <taxon>Archaea</taxon>
        <taxon>Methanobacteriati</taxon>
        <taxon>Methanobacteriota</taxon>
        <taxon>Stenosarchaea group</taxon>
        <taxon>Halobacteria</taxon>
        <taxon>Halobacteriales</taxon>
        <taxon>Natrialbaceae</taxon>
        <taxon>Salinadaptatus</taxon>
    </lineage>
</organism>
<dbReference type="RefSeq" id="WP_141463977.1">
    <property type="nucleotide sequence ID" value="NZ_RBZW01000019.1"/>
</dbReference>
<dbReference type="OrthoDB" id="203311at2157"/>
<dbReference type="PROSITE" id="PS51318">
    <property type="entry name" value="TAT"/>
    <property type="match status" value="1"/>
</dbReference>
<dbReference type="EMBL" id="RBZW01000019">
    <property type="protein sequence ID" value="THE65545.1"/>
    <property type="molecule type" value="Genomic_DNA"/>
</dbReference>
<protein>
    <submittedName>
        <fullName evidence="2">Uncharacterized protein</fullName>
    </submittedName>
</protein>
<dbReference type="Proteomes" id="UP000318864">
    <property type="component" value="Unassembled WGS sequence"/>
</dbReference>
<gene>
    <name evidence="2" type="ORF">D8Y22_06940</name>
</gene>
<accession>A0A4S3TQL8</accession>
<comment type="caution">
    <text evidence="2">The sequence shown here is derived from an EMBL/GenBank/DDBJ whole genome shotgun (WGS) entry which is preliminary data.</text>
</comment>
<feature type="compositionally biased region" description="Basic residues" evidence="1">
    <location>
        <begin position="38"/>
        <end position="53"/>
    </location>
</feature>
<evidence type="ECO:0000313" key="3">
    <source>
        <dbReference type="Proteomes" id="UP000318864"/>
    </source>
</evidence>
<feature type="region of interest" description="Disordered" evidence="1">
    <location>
        <begin position="32"/>
        <end position="64"/>
    </location>
</feature>
<sequence>MTDDDPISRRTSLKGIAATGALLGGAGLGINSASAGEKKHHGDKHDGKHKKGKHGDDKDGTNGDGIPGVAGIDFDACHTMAVHFDGSYADPTADGSVAIPITTKDGFMTLPTVGDVDDAITIPTAGANTFLQIPIGEVTDDYVEILVQNDTEIVDSSRYVRVPLGKLEDGSITLPAEGPYDGYYKLPLIGGGHIPLPAGGKEKDALVIALENGYATFPVHDDDGGALVTPVVQVGDAPLANLRIRTYNGRKGRIENVQRTITADDLTPSGRYGSDVYGSQYTWTFTVFQFYDHVYNTGDKILSVSIGEATVQNPNDCATEYQVGYDSAGYLDLEKLSLSPVCVDSETNMARFRVRNANEKPVAAAYAVEGTDRAGSVFVEPESATYIHVAAPDGDATVSLIADGKVIATRDSRTDVECLPRGQIPFNAECVERLEGAAKFYIHNGTDTDLTFFYHVAETGELSAVTVPDDMTSSETFWVEAPDGEVTTTIYYEDEAIASATSDPSVDC</sequence>
<evidence type="ECO:0000256" key="1">
    <source>
        <dbReference type="SAM" id="MobiDB-lite"/>
    </source>
</evidence>
<keyword evidence="3" id="KW-1185">Reference proteome</keyword>